<dbReference type="PANTHER" id="PTHR42715">
    <property type="entry name" value="BETA-GLUCOSIDASE"/>
    <property type="match status" value="1"/>
</dbReference>
<reference evidence="8 9" key="1">
    <citation type="submission" date="2016-11" db="EMBL/GenBank/DDBJ databases">
        <authorList>
            <person name="Jaros S."/>
            <person name="Januszkiewicz K."/>
            <person name="Wedrychowicz H."/>
        </authorList>
    </citation>
    <scope>NUCLEOTIDE SEQUENCE [LARGE SCALE GENOMIC DNA]</scope>
    <source>
        <strain evidence="8 9">CGMCC 4.5723</strain>
    </source>
</reference>
<dbReference type="Pfam" id="PF00933">
    <property type="entry name" value="Glyco_hydro_3"/>
    <property type="match status" value="1"/>
</dbReference>
<dbReference type="Pfam" id="PF01915">
    <property type="entry name" value="Glyco_hydro_3_C"/>
    <property type="match status" value="1"/>
</dbReference>
<dbReference type="PRINTS" id="PR00133">
    <property type="entry name" value="GLHYDRLASE3"/>
</dbReference>
<dbReference type="PANTHER" id="PTHR42715:SF10">
    <property type="entry name" value="BETA-GLUCOSIDASE"/>
    <property type="match status" value="1"/>
</dbReference>
<proteinExistence type="inferred from homology"/>
<dbReference type="STRING" id="758803.SAMN05421803_101892"/>
<dbReference type="Gene3D" id="3.20.20.300">
    <property type="entry name" value="Glycoside hydrolase, family 3, N-terminal domain"/>
    <property type="match status" value="1"/>
</dbReference>
<dbReference type="InterPro" id="IPR036881">
    <property type="entry name" value="Glyco_hydro_3_C_sf"/>
</dbReference>
<dbReference type="GO" id="GO:0005975">
    <property type="term" value="P:carbohydrate metabolic process"/>
    <property type="evidence" value="ECO:0007669"/>
    <property type="project" value="InterPro"/>
</dbReference>
<dbReference type="OrthoDB" id="3187421at2"/>
<dbReference type="SMART" id="SM01217">
    <property type="entry name" value="Fn3_like"/>
    <property type="match status" value="1"/>
</dbReference>
<evidence type="ECO:0000256" key="3">
    <source>
        <dbReference type="ARBA" id="ARBA00023277"/>
    </source>
</evidence>
<dbReference type="SUPFAM" id="SSF52279">
    <property type="entry name" value="Beta-D-glucan exohydrolase, C-terminal domain"/>
    <property type="match status" value="1"/>
</dbReference>
<dbReference type="Proteomes" id="UP000184452">
    <property type="component" value="Unassembled WGS sequence"/>
</dbReference>
<evidence type="ECO:0000313" key="8">
    <source>
        <dbReference type="EMBL" id="SHI67143.1"/>
    </source>
</evidence>
<dbReference type="RefSeq" id="WP_073375133.1">
    <property type="nucleotide sequence ID" value="NZ_FQZK01000001.1"/>
</dbReference>
<keyword evidence="2 6" id="KW-0378">Hydrolase</keyword>
<dbReference type="Gene3D" id="3.40.50.1700">
    <property type="entry name" value="Glycoside hydrolase family 3 C-terminal domain"/>
    <property type="match status" value="1"/>
</dbReference>
<evidence type="ECO:0000256" key="1">
    <source>
        <dbReference type="ARBA" id="ARBA00005336"/>
    </source>
</evidence>
<organism evidence="8 9">
    <name type="scientific">Nocardiopsis flavescens</name>
    <dbReference type="NCBI Taxonomy" id="758803"/>
    <lineage>
        <taxon>Bacteria</taxon>
        <taxon>Bacillati</taxon>
        <taxon>Actinomycetota</taxon>
        <taxon>Actinomycetes</taxon>
        <taxon>Streptosporangiales</taxon>
        <taxon>Nocardiopsidaceae</taxon>
        <taxon>Nocardiopsis</taxon>
    </lineage>
</organism>
<keyword evidence="9" id="KW-1185">Reference proteome</keyword>
<dbReference type="PROSITE" id="PS00775">
    <property type="entry name" value="GLYCOSYL_HYDROL_F3"/>
    <property type="match status" value="1"/>
</dbReference>
<dbReference type="Pfam" id="PF14310">
    <property type="entry name" value="Fn3-like"/>
    <property type="match status" value="1"/>
</dbReference>
<comment type="similarity">
    <text evidence="1 6">Belongs to the glycosyl hydrolase 3 family.</text>
</comment>
<evidence type="ECO:0000259" key="7">
    <source>
        <dbReference type="SMART" id="SM01217"/>
    </source>
</evidence>
<accession>A0A1M6D202</accession>
<keyword evidence="6" id="KW-0326">Glycosidase</keyword>
<dbReference type="EMBL" id="FQZK01000001">
    <property type="protein sequence ID" value="SHI67143.1"/>
    <property type="molecule type" value="Genomic_DNA"/>
</dbReference>
<dbReference type="AlphaFoldDB" id="A0A1M6D202"/>
<evidence type="ECO:0000256" key="6">
    <source>
        <dbReference type="RuleBase" id="RU361161"/>
    </source>
</evidence>
<dbReference type="InterPro" id="IPR019800">
    <property type="entry name" value="Glyco_hydro_3_AS"/>
</dbReference>
<dbReference type="InterPro" id="IPR026891">
    <property type="entry name" value="Fn3-like"/>
</dbReference>
<dbReference type="FunFam" id="2.60.40.10:FF:000495">
    <property type="entry name" value="Periplasmic beta-glucosidase"/>
    <property type="match status" value="1"/>
</dbReference>
<dbReference type="InterPro" id="IPR050288">
    <property type="entry name" value="Cellulose_deg_GH3"/>
</dbReference>
<gene>
    <name evidence="8" type="ORF">SAMN05421803_101892</name>
</gene>
<protein>
    <recommendedName>
        <fullName evidence="5">Exo-alpha-(1-&gt;6)-L-arabinopyranosidase</fullName>
    </recommendedName>
</protein>
<sequence length="751" mass="78703">MTTPPETGPHGLTLEQQAALGSGADFWTTERVGGVPSIVLTDGPHGVRRQAGATDHLGLSASLPATCFPPAVGLAQSWDPELVGRVGSALGAEARALGVDVLLGPGINIKRDPRGGRNFEYFSEDPLLTGTLGAAWVRGLQDNGVGASLKHFAANNAEHDRMRSSSDVDPRTLREIYLRAFQRVVRTSRPWTVMCSYNRINGVYASENHWLLTTVLRHEWGFEGVVVSDWGAVADRPAAVAAGLDLQMPGDGGASDAALVAAVRDGSCPVGAVAASASRVADLAARAERSRTRAHGAGLEESRAQEHHALAREVAARCVVLLKNDGDLLPLAPGGSVAVIGEFAAEPRYQGGGSSHVNPTRLDVPLDEIRALAGADAVTFSQGHTTAAATEEEVRELRGEAVRAAGAADTAVVFLGLAAHQESEGFDRDHIDLPAEQLALLAAVTGAQPRTVVVLSHGGVVALAPVADLAPALLDGALLGQAGGGAIADVLFGRVNPSGRLGETVPLRLQDTPAYLNFPGENSAVLYGEGLYVGYRWYDARETEVAFPFGHGLSYTEFAYSDLRLEQGADGITAHLTVTNTGGRAGREVVQFYVSKPGSRVSRAPRELKGFTSVALEPGQGERVSVLLAREDLAYWEVRADRWIVEGGEYTVSAGASSRDLRVSAPVEVEGDELRLPLTLDSTLGEVMADPRAAAILAEHLPAPQGDDAGQAMGVDMARMMESIPLGRIAALGQADLASLQALVDGINGEG</sequence>
<evidence type="ECO:0000256" key="5">
    <source>
        <dbReference type="ARBA" id="ARBA00074219"/>
    </source>
</evidence>
<evidence type="ECO:0000256" key="2">
    <source>
        <dbReference type="ARBA" id="ARBA00022801"/>
    </source>
</evidence>
<name>A0A1M6D202_9ACTN</name>
<dbReference type="InterPro" id="IPR001764">
    <property type="entry name" value="Glyco_hydro_3_N"/>
</dbReference>
<dbReference type="GO" id="GO:0008422">
    <property type="term" value="F:beta-glucosidase activity"/>
    <property type="evidence" value="ECO:0007669"/>
    <property type="project" value="UniProtKB-ARBA"/>
</dbReference>
<comment type="function">
    <text evidence="4">Catalyzes the hydrolysis of a non-reducing terminal alpha-L-arabinopyranosidic linkage in ginsenoside Rb2 (alpha-L-arabinopyranosyl-(1-&gt;6)-alpha-D-glucopyranosyl) to release alpha-D-glucopyranosyl (Rd). It is not able to hydrolyze alpha-L-arabinofuranosyl-(1-&gt;6)-alpha-D-glucopyranosyl (Rc).</text>
</comment>
<dbReference type="Gene3D" id="2.60.40.10">
    <property type="entry name" value="Immunoglobulins"/>
    <property type="match status" value="1"/>
</dbReference>
<dbReference type="InterPro" id="IPR013783">
    <property type="entry name" value="Ig-like_fold"/>
</dbReference>
<feature type="domain" description="Fibronectin type III-like" evidence="7">
    <location>
        <begin position="588"/>
        <end position="658"/>
    </location>
</feature>
<keyword evidence="3" id="KW-0119">Carbohydrate metabolism</keyword>
<dbReference type="InterPro" id="IPR017853">
    <property type="entry name" value="GH"/>
</dbReference>
<dbReference type="InterPro" id="IPR002772">
    <property type="entry name" value="Glyco_hydro_3_C"/>
</dbReference>
<evidence type="ECO:0000313" key="9">
    <source>
        <dbReference type="Proteomes" id="UP000184452"/>
    </source>
</evidence>
<evidence type="ECO:0000256" key="4">
    <source>
        <dbReference type="ARBA" id="ARBA00058905"/>
    </source>
</evidence>
<dbReference type="SUPFAM" id="SSF51445">
    <property type="entry name" value="(Trans)glycosidases"/>
    <property type="match status" value="1"/>
</dbReference>
<dbReference type="InterPro" id="IPR036962">
    <property type="entry name" value="Glyco_hydro_3_N_sf"/>
</dbReference>